<evidence type="ECO:0000256" key="1">
    <source>
        <dbReference type="SAM" id="SignalP"/>
    </source>
</evidence>
<evidence type="ECO:0000313" key="2">
    <source>
        <dbReference type="EMBL" id="KAE8021815.1"/>
    </source>
</evidence>
<keyword evidence="1" id="KW-0732">Signal</keyword>
<proteinExistence type="predicted"/>
<keyword evidence="3" id="KW-1185">Reference proteome</keyword>
<feature type="signal peptide" evidence="1">
    <location>
        <begin position="1"/>
        <end position="32"/>
    </location>
</feature>
<sequence>MVGETAKRKRAPFLVLLLVMLMVLLHTSECGATSSIMKGNASSPYHARIDEPADWMFDSEITRMLADKPHRVTDGSKNSGKPAVPCGKGKQYLPCTNGGPPPPHCNSYNRGC</sequence>
<dbReference type="Proteomes" id="UP000327013">
    <property type="component" value="Chromosome 3"/>
</dbReference>
<dbReference type="AlphaFoldDB" id="A0A5N6QZ13"/>
<name>A0A5N6QZ13_9ROSI</name>
<protein>
    <submittedName>
        <fullName evidence="2">Uncharacterized protein</fullName>
    </submittedName>
</protein>
<evidence type="ECO:0000313" key="3">
    <source>
        <dbReference type="Proteomes" id="UP000327013"/>
    </source>
</evidence>
<dbReference type="OrthoDB" id="1532484at2759"/>
<gene>
    <name evidence="2" type="ORF">FH972_007676</name>
</gene>
<accession>A0A5N6QZ13</accession>
<organism evidence="2 3">
    <name type="scientific">Carpinus fangiana</name>
    <dbReference type="NCBI Taxonomy" id="176857"/>
    <lineage>
        <taxon>Eukaryota</taxon>
        <taxon>Viridiplantae</taxon>
        <taxon>Streptophyta</taxon>
        <taxon>Embryophyta</taxon>
        <taxon>Tracheophyta</taxon>
        <taxon>Spermatophyta</taxon>
        <taxon>Magnoliopsida</taxon>
        <taxon>eudicotyledons</taxon>
        <taxon>Gunneridae</taxon>
        <taxon>Pentapetalae</taxon>
        <taxon>rosids</taxon>
        <taxon>fabids</taxon>
        <taxon>Fagales</taxon>
        <taxon>Betulaceae</taxon>
        <taxon>Carpinus</taxon>
    </lineage>
</organism>
<dbReference type="EMBL" id="CM017323">
    <property type="protein sequence ID" value="KAE8021815.1"/>
    <property type="molecule type" value="Genomic_DNA"/>
</dbReference>
<reference evidence="2 3" key="1">
    <citation type="submission" date="2019-06" db="EMBL/GenBank/DDBJ databases">
        <title>A chromosomal-level reference genome of Carpinus fangiana (Coryloideae, Betulaceae).</title>
        <authorList>
            <person name="Yang X."/>
            <person name="Wang Z."/>
            <person name="Zhang L."/>
            <person name="Hao G."/>
            <person name="Liu J."/>
            <person name="Yang Y."/>
        </authorList>
    </citation>
    <scope>NUCLEOTIDE SEQUENCE [LARGE SCALE GENOMIC DNA]</scope>
    <source>
        <strain evidence="2">Cfa_2016G</strain>
        <tissue evidence="2">Leaf</tissue>
    </source>
</reference>
<feature type="chain" id="PRO_5024358462" evidence="1">
    <location>
        <begin position="33"/>
        <end position="112"/>
    </location>
</feature>